<proteinExistence type="predicted"/>
<protein>
    <submittedName>
        <fullName evidence="1">Uncharacterized protein</fullName>
    </submittedName>
</protein>
<sequence length="132" mass="14733">MSQSVSVMAALRPTRSANAPITRAAQPAVHLVAPLGEALRDEVARDEFFEAQFGMRVDLVAQCDHLFFDRGDCGRDSHRVHGIARWSAWLRGAVCRFPLRPNAFWNASRRRFMPVRLLLILSAGGSITRLSC</sequence>
<accession>A0ABR6FEU5</accession>
<reference evidence="1 2" key="1">
    <citation type="submission" date="2020-08" db="EMBL/GenBank/DDBJ databases">
        <title>Genomic Encyclopedia of Type Strains, Phase IV (KMG-V): Genome sequencing to study the core and pangenomes of soil and plant-associated prokaryotes.</title>
        <authorList>
            <person name="Whitman W."/>
        </authorList>
    </citation>
    <scope>NUCLEOTIDE SEQUENCE [LARGE SCALE GENOMIC DNA]</scope>
    <source>
        <strain evidence="1 2">SRMrh-85</strain>
    </source>
</reference>
<gene>
    <name evidence="1" type="ORF">FHX59_000360</name>
</gene>
<evidence type="ECO:0000313" key="2">
    <source>
        <dbReference type="Proteomes" id="UP000533533"/>
    </source>
</evidence>
<dbReference type="EMBL" id="JACHVZ010000001">
    <property type="protein sequence ID" value="MBB2925954.1"/>
    <property type="molecule type" value="Genomic_DNA"/>
</dbReference>
<evidence type="ECO:0000313" key="1">
    <source>
        <dbReference type="EMBL" id="MBB2925954.1"/>
    </source>
</evidence>
<dbReference type="Proteomes" id="UP000533533">
    <property type="component" value="Unassembled WGS sequence"/>
</dbReference>
<comment type="caution">
    <text evidence="1">The sequence shown here is derived from an EMBL/GenBank/DDBJ whole genome shotgun (WGS) entry which is preliminary data.</text>
</comment>
<organism evidence="1 2">
    <name type="scientific">Paraburkholderia silvatlantica</name>
    <dbReference type="NCBI Taxonomy" id="321895"/>
    <lineage>
        <taxon>Bacteria</taxon>
        <taxon>Pseudomonadati</taxon>
        <taxon>Pseudomonadota</taxon>
        <taxon>Betaproteobacteria</taxon>
        <taxon>Burkholderiales</taxon>
        <taxon>Burkholderiaceae</taxon>
        <taxon>Paraburkholderia</taxon>
    </lineage>
</organism>
<name>A0ABR6FEU5_9BURK</name>
<keyword evidence="2" id="KW-1185">Reference proteome</keyword>